<gene>
    <name evidence="2" type="ORF">M8N44_03685</name>
</gene>
<sequence length="87" mass="9538">MTILTMEASLRILNPDNHARRRKPPVYKKCPVHSSQANSAYGTAAFPDNFFFFIHSLLTPDSKSASGEKEAGLPGMSSGFHPPEYAV</sequence>
<dbReference type="EMBL" id="JAMGSI010000001">
    <property type="protein sequence ID" value="MCL6656418.1"/>
    <property type="molecule type" value="Genomic_DNA"/>
</dbReference>
<comment type="caution">
    <text evidence="2">The sequence shown here is derived from an EMBL/GenBank/DDBJ whole genome shotgun (WGS) entry which is preliminary data.</text>
</comment>
<dbReference type="Proteomes" id="UP001202031">
    <property type="component" value="Unassembled WGS sequence"/>
</dbReference>
<accession>A0ABT0R6Z9</accession>
<reference evidence="2 3" key="1">
    <citation type="submission" date="2022-03" db="EMBL/GenBank/DDBJ databases">
        <title>Taxonomic description of new species and reclassification of some bacterial strains.</title>
        <authorList>
            <person name="Ndongo S."/>
        </authorList>
    </citation>
    <scope>NUCLEOTIDE SEQUENCE [LARGE SCALE GENOMIC DNA]</scope>
    <source>
        <strain evidence="2 3">Marseille-P6666</strain>
    </source>
</reference>
<organism evidence="2 3">
    <name type="scientific">Akkermansia massiliensis</name>
    <dbReference type="NCBI Taxonomy" id="2927224"/>
    <lineage>
        <taxon>Bacteria</taxon>
        <taxon>Pseudomonadati</taxon>
        <taxon>Verrucomicrobiota</taxon>
        <taxon>Verrucomicrobiia</taxon>
        <taxon>Verrucomicrobiales</taxon>
        <taxon>Akkermansiaceae</taxon>
        <taxon>Akkermansia</taxon>
    </lineage>
</organism>
<feature type="region of interest" description="Disordered" evidence="1">
    <location>
        <begin position="62"/>
        <end position="87"/>
    </location>
</feature>
<evidence type="ECO:0000313" key="2">
    <source>
        <dbReference type="EMBL" id="MCL6656418.1"/>
    </source>
</evidence>
<dbReference type="GeneID" id="84022943"/>
<proteinExistence type="predicted"/>
<name>A0ABT0R6Z9_9BACT</name>
<dbReference type="RefSeq" id="WP_146023781.1">
    <property type="nucleotide sequence ID" value="NZ_CP029753.1"/>
</dbReference>
<protein>
    <submittedName>
        <fullName evidence="2">Uncharacterized protein</fullName>
    </submittedName>
</protein>
<evidence type="ECO:0000256" key="1">
    <source>
        <dbReference type="SAM" id="MobiDB-lite"/>
    </source>
</evidence>
<keyword evidence="3" id="KW-1185">Reference proteome</keyword>
<evidence type="ECO:0000313" key="3">
    <source>
        <dbReference type="Proteomes" id="UP001202031"/>
    </source>
</evidence>